<sequence>MEFDWGFKNPGPKTQKYEEEVSSFFYSQNINPYICQKLPEYLMQIPELTNVQVKEKSCGLGEWDGQLGEMSLRHLFMCTSAFEVVFTRFTNITQKEYKRKVKELTKEFGVFKTYCTNIRMFAKKI</sequence>
<protein>
    <submittedName>
        <fullName evidence="1">13524_t:CDS:1</fullName>
    </submittedName>
</protein>
<organism evidence="1 2">
    <name type="scientific">Acaulospora morrowiae</name>
    <dbReference type="NCBI Taxonomy" id="94023"/>
    <lineage>
        <taxon>Eukaryota</taxon>
        <taxon>Fungi</taxon>
        <taxon>Fungi incertae sedis</taxon>
        <taxon>Mucoromycota</taxon>
        <taxon>Glomeromycotina</taxon>
        <taxon>Glomeromycetes</taxon>
        <taxon>Diversisporales</taxon>
        <taxon>Acaulosporaceae</taxon>
        <taxon>Acaulospora</taxon>
    </lineage>
</organism>
<name>A0A9N9EU79_9GLOM</name>
<reference evidence="1" key="1">
    <citation type="submission" date="2021-06" db="EMBL/GenBank/DDBJ databases">
        <authorList>
            <person name="Kallberg Y."/>
            <person name="Tangrot J."/>
            <person name="Rosling A."/>
        </authorList>
    </citation>
    <scope>NUCLEOTIDE SEQUENCE</scope>
    <source>
        <strain evidence="1">CL551</strain>
    </source>
</reference>
<proteinExistence type="predicted"/>
<dbReference type="AlphaFoldDB" id="A0A9N9EU79"/>
<keyword evidence="2" id="KW-1185">Reference proteome</keyword>
<dbReference type="Proteomes" id="UP000789342">
    <property type="component" value="Unassembled WGS sequence"/>
</dbReference>
<evidence type="ECO:0000313" key="2">
    <source>
        <dbReference type="Proteomes" id="UP000789342"/>
    </source>
</evidence>
<dbReference type="EMBL" id="CAJVPV010015986">
    <property type="protein sequence ID" value="CAG8695427.1"/>
    <property type="molecule type" value="Genomic_DNA"/>
</dbReference>
<comment type="caution">
    <text evidence="1">The sequence shown here is derived from an EMBL/GenBank/DDBJ whole genome shotgun (WGS) entry which is preliminary data.</text>
</comment>
<evidence type="ECO:0000313" key="1">
    <source>
        <dbReference type="EMBL" id="CAG8695427.1"/>
    </source>
</evidence>
<gene>
    <name evidence="1" type="ORF">AMORRO_LOCUS11829</name>
</gene>
<accession>A0A9N9EU79</accession>